<organism evidence="2 3">
    <name type="scientific">Pseudoalteromonas piscicida</name>
    <dbReference type="NCBI Taxonomy" id="43662"/>
    <lineage>
        <taxon>Bacteria</taxon>
        <taxon>Pseudomonadati</taxon>
        <taxon>Pseudomonadota</taxon>
        <taxon>Gammaproteobacteria</taxon>
        <taxon>Alteromonadales</taxon>
        <taxon>Pseudoalteromonadaceae</taxon>
        <taxon>Pseudoalteromonas</taxon>
    </lineage>
</organism>
<sequence>MPSWDNTSKQAALYRAEVLARFFIAIVGGYYVTALASSLLALTLPLKRLDALLYALTTGIVFYAIVFIWVFGCRSFRKVFLGMIGILCILYGALTHFGGSL</sequence>
<keyword evidence="1" id="KW-0472">Membrane</keyword>
<dbReference type="OrthoDB" id="6312872at2"/>
<protein>
    <recommendedName>
        <fullName evidence="4">Iron transporter</fullName>
    </recommendedName>
</protein>
<dbReference type="EMBL" id="NKHF01000062">
    <property type="protein sequence ID" value="PCK31220.1"/>
    <property type="molecule type" value="Genomic_DNA"/>
</dbReference>
<keyword evidence="1" id="KW-0812">Transmembrane</keyword>
<accession>A0A2A5JP94</accession>
<dbReference type="Proteomes" id="UP000228621">
    <property type="component" value="Unassembled WGS sequence"/>
</dbReference>
<comment type="caution">
    <text evidence="2">The sequence shown here is derived from an EMBL/GenBank/DDBJ whole genome shotgun (WGS) entry which is preliminary data.</text>
</comment>
<evidence type="ECO:0000313" key="3">
    <source>
        <dbReference type="Proteomes" id="UP000228621"/>
    </source>
</evidence>
<feature type="transmembrane region" description="Helical" evidence="1">
    <location>
        <begin position="12"/>
        <end position="32"/>
    </location>
</feature>
<feature type="transmembrane region" description="Helical" evidence="1">
    <location>
        <begin position="52"/>
        <end position="72"/>
    </location>
</feature>
<evidence type="ECO:0000313" key="2">
    <source>
        <dbReference type="EMBL" id="PCK31220.1"/>
    </source>
</evidence>
<gene>
    <name evidence="2" type="ORF">CEX98_14030</name>
</gene>
<feature type="transmembrane region" description="Helical" evidence="1">
    <location>
        <begin position="79"/>
        <end position="99"/>
    </location>
</feature>
<keyword evidence="3" id="KW-1185">Reference proteome</keyword>
<dbReference type="RefSeq" id="WP_099642737.1">
    <property type="nucleotide sequence ID" value="NZ_JAQPZX010000001.1"/>
</dbReference>
<evidence type="ECO:0008006" key="4">
    <source>
        <dbReference type="Google" id="ProtNLM"/>
    </source>
</evidence>
<dbReference type="AlphaFoldDB" id="A0A2A5JP94"/>
<reference evidence="3" key="1">
    <citation type="journal article" date="2019" name="Genome Announc.">
        <title>Draft Genome Sequence of Pseudoalteromonas piscicida Strain 36Y ROTHPW, an Hypersaline Seawater Isolate from the South Coast of Sonora, Mexico.</title>
        <authorList>
            <person name="Sanchez-Diaz R."/>
            <person name="Molina-Garza Z.J."/>
            <person name="Cruz-Suarez L.E."/>
            <person name="Selvin J."/>
            <person name="Kiran G.S."/>
            <person name="Ibarra-Gamez J.C."/>
            <person name="Gomez-Gil B."/>
            <person name="Galaviz-Silva L."/>
        </authorList>
    </citation>
    <scope>NUCLEOTIDE SEQUENCE [LARGE SCALE GENOMIC DNA]</scope>
    <source>
        <strain evidence="3">36Y_RITHPW</strain>
    </source>
</reference>
<proteinExistence type="predicted"/>
<name>A0A2A5JP94_PSEO7</name>
<evidence type="ECO:0000256" key="1">
    <source>
        <dbReference type="SAM" id="Phobius"/>
    </source>
</evidence>
<keyword evidence="1" id="KW-1133">Transmembrane helix</keyword>